<proteinExistence type="predicted"/>
<evidence type="ECO:0000313" key="3">
    <source>
        <dbReference type="Proteomes" id="UP000828188"/>
    </source>
</evidence>
<dbReference type="GeneID" id="77944350"/>
<feature type="region of interest" description="Disordered" evidence="1">
    <location>
        <begin position="1"/>
        <end position="39"/>
    </location>
</feature>
<name>A0AAE8YF04_9CAUD</name>
<protein>
    <submittedName>
        <fullName evidence="2">Uncharacterized protein</fullName>
    </submittedName>
</protein>
<feature type="compositionally biased region" description="Polar residues" evidence="1">
    <location>
        <begin position="12"/>
        <end position="24"/>
    </location>
</feature>
<accession>A0AAE8YF04</accession>
<dbReference type="EMBL" id="OK665842">
    <property type="protein sequence ID" value="UEW68605.1"/>
    <property type="molecule type" value="Genomic_DNA"/>
</dbReference>
<organism evidence="2 3">
    <name type="scientific">Burkholderia phage BgManors32</name>
    <dbReference type="NCBI Taxonomy" id="2894335"/>
    <lineage>
        <taxon>Viruses</taxon>
        <taxon>Duplodnaviria</taxon>
        <taxon>Heunggongvirae</taxon>
        <taxon>Uroviricota</taxon>
        <taxon>Caudoviricetes</taxon>
        <taxon>Bigmanorsvirus</taxon>
        <taxon>Bigmanorsvirus bgmanors32</taxon>
    </lineage>
</organism>
<dbReference type="Proteomes" id="UP000828188">
    <property type="component" value="Segment"/>
</dbReference>
<sequence length="112" mass="12856">MRLEETRRDRNLQSTSFEHPTTTLGKGGGPERQQPLPEFESPTLKALRSWWVSPREAGDAGVRRMVLEVIMLRRQLRDAGLQEHNESGWGTLSIREGVGRPVKKRVRRARRG</sequence>
<reference evidence="2" key="1">
    <citation type="submission" date="2021-10" db="EMBL/GenBank/DDBJ databases">
        <authorList>
            <person name="Gelman D."/>
            <person name="Alkalay-Oren S."/>
            <person name="Coppenhagen-Glazer S."/>
            <person name="Hazan R."/>
        </authorList>
    </citation>
    <scope>NUCLEOTIDE SEQUENCE</scope>
</reference>
<keyword evidence="3" id="KW-1185">Reference proteome</keyword>
<evidence type="ECO:0000313" key="2">
    <source>
        <dbReference type="EMBL" id="UEW68605.1"/>
    </source>
</evidence>
<dbReference type="RefSeq" id="YP_010668207.1">
    <property type="nucleotide sequence ID" value="NC_070955.1"/>
</dbReference>
<evidence type="ECO:0000256" key="1">
    <source>
        <dbReference type="SAM" id="MobiDB-lite"/>
    </source>
</evidence>
<feature type="compositionally biased region" description="Basic and acidic residues" evidence="1">
    <location>
        <begin position="1"/>
        <end position="11"/>
    </location>
</feature>
<dbReference type="KEGG" id="vg:77944350"/>